<evidence type="ECO:0000256" key="6">
    <source>
        <dbReference type="ARBA" id="ARBA00022723"/>
    </source>
</evidence>
<sequence length="161" mass="17468">MPDSAALPFVRLVTDGACSGNPGPGGWACILSMGSHTRELSGGEAQTTNNRMELTALLGGLQALNRPCAVHVVSDSKYVIDAFEKNWIGNWQRKNWKNVKNPDLWQAILQAARGHTLSFEWVEGHAGHPENERADRLAVQARDAAAKLTREPRSGPVGGLF</sequence>
<gene>
    <name evidence="10 12" type="primary">rnhA</name>
    <name evidence="12" type="ORF">ACFSR9_06970</name>
</gene>
<comment type="function">
    <text evidence="10">Endonuclease that specifically degrades the RNA of RNA-DNA hybrids.</text>
</comment>
<dbReference type="RefSeq" id="WP_386844343.1">
    <property type="nucleotide sequence ID" value="NZ_JBHUMK010000029.1"/>
</dbReference>
<evidence type="ECO:0000259" key="11">
    <source>
        <dbReference type="PROSITE" id="PS50879"/>
    </source>
</evidence>
<comment type="subunit">
    <text evidence="3 10">Monomer.</text>
</comment>
<evidence type="ECO:0000256" key="8">
    <source>
        <dbReference type="ARBA" id="ARBA00022801"/>
    </source>
</evidence>
<feature type="binding site" evidence="10">
    <location>
        <position position="135"/>
    </location>
    <ligand>
        <name>Mg(2+)</name>
        <dbReference type="ChEBI" id="CHEBI:18420"/>
        <label>2</label>
    </ligand>
</feature>
<evidence type="ECO:0000256" key="3">
    <source>
        <dbReference type="ARBA" id="ARBA00011245"/>
    </source>
</evidence>
<evidence type="ECO:0000313" key="13">
    <source>
        <dbReference type="Proteomes" id="UP001597475"/>
    </source>
</evidence>
<dbReference type="PROSITE" id="PS50879">
    <property type="entry name" value="RNASE_H_1"/>
    <property type="match status" value="1"/>
</dbReference>
<protein>
    <recommendedName>
        <fullName evidence="4 10">Ribonuclease H</fullName>
        <shortName evidence="10">RNase H</shortName>
        <ecNumber evidence="4 10">3.1.26.4</ecNumber>
    </recommendedName>
</protein>
<feature type="binding site" evidence="10">
    <location>
        <position position="15"/>
    </location>
    <ligand>
        <name>Mg(2+)</name>
        <dbReference type="ChEBI" id="CHEBI:18420"/>
        <label>2</label>
    </ligand>
</feature>
<evidence type="ECO:0000313" key="12">
    <source>
        <dbReference type="EMBL" id="MFD2609180.1"/>
    </source>
</evidence>
<evidence type="ECO:0000256" key="10">
    <source>
        <dbReference type="HAMAP-Rule" id="MF_00042"/>
    </source>
</evidence>
<organism evidence="12 13">
    <name type="scientific">Deinococcus taklimakanensis</name>
    <dbReference type="NCBI Taxonomy" id="536443"/>
    <lineage>
        <taxon>Bacteria</taxon>
        <taxon>Thermotogati</taxon>
        <taxon>Deinococcota</taxon>
        <taxon>Deinococci</taxon>
        <taxon>Deinococcales</taxon>
        <taxon>Deinococcaceae</taxon>
        <taxon>Deinococcus</taxon>
    </lineage>
</organism>
<keyword evidence="7 10" id="KW-0255">Endonuclease</keyword>
<comment type="similarity">
    <text evidence="2 10">Belongs to the RNase H family.</text>
</comment>
<dbReference type="PANTHER" id="PTHR10642">
    <property type="entry name" value="RIBONUCLEASE H1"/>
    <property type="match status" value="1"/>
</dbReference>
<dbReference type="NCBIfam" id="NF001236">
    <property type="entry name" value="PRK00203.1"/>
    <property type="match status" value="1"/>
</dbReference>
<dbReference type="InterPro" id="IPR022892">
    <property type="entry name" value="RNaseHI"/>
</dbReference>
<comment type="catalytic activity">
    <reaction evidence="1 10">
        <text>Endonucleolytic cleavage to 5'-phosphomonoester.</text>
        <dbReference type="EC" id="3.1.26.4"/>
    </reaction>
</comment>
<dbReference type="EC" id="3.1.26.4" evidence="4 10"/>
<dbReference type="Proteomes" id="UP001597475">
    <property type="component" value="Unassembled WGS sequence"/>
</dbReference>
<evidence type="ECO:0000256" key="4">
    <source>
        <dbReference type="ARBA" id="ARBA00012180"/>
    </source>
</evidence>
<feature type="binding site" evidence="10">
    <location>
        <position position="15"/>
    </location>
    <ligand>
        <name>Mg(2+)</name>
        <dbReference type="ChEBI" id="CHEBI:18420"/>
        <label>1</label>
    </ligand>
</feature>
<comment type="subcellular location">
    <subcellularLocation>
        <location evidence="10">Cytoplasm</location>
    </subcellularLocation>
</comment>
<evidence type="ECO:0000256" key="2">
    <source>
        <dbReference type="ARBA" id="ARBA00005300"/>
    </source>
</evidence>
<proteinExistence type="inferred from homology"/>
<dbReference type="Pfam" id="PF00075">
    <property type="entry name" value="RNase_H"/>
    <property type="match status" value="1"/>
</dbReference>
<dbReference type="InterPro" id="IPR002156">
    <property type="entry name" value="RNaseH_domain"/>
</dbReference>
<comment type="caution">
    <text evidence="12">The sequence shown here is derived from an EMBL/GenBank/DDBJ whole genome shotgun (WGS) entry which is preliminary data.</text>
</comment>
<reference evidence="13" key="1">
    <citation type="journal article" date="2019" name="Int. J. Syst. Evol. Microbiol.">
        <title>The Global Catalogue of Microorganisms (GCM) 10K type strain sequencing project: providing services to taxonomists for standard genome sequencing and annotation.</title>
        <authorList>
            <consortium name="The Broad Institute Genomics Platform"/>
            <consortium name="The Broad Institute Genome Sequencing Center for Infectious Disease"/>
            <person name="Wu L."/>
            <person name="Ma J."/>
        </authorList>
    </citation>
    <scope>NUCLEOTIDE SEQUENCE [LARGE SCALE GENOMIC DNA]</scope>
    <source>
        <strain evidence="13">KCTC 33842</strain>
    </source>
</reference>
<accession>A0ABW5P1Y7</accession>
<dbReference type="SUPFAM" id="SSF53098">
    <property type="entry name" value="Ribonuclease H-like"/>
    <property type="match status" value="1"/>
</dbReference>
<keyword evidence="6 10" id="KW-0479">Metal-binding</keyword>
<dbReference type="PANTHER" id="PTHR10642:SF26">
    <property type="entry name" value="RIBONUCLEASE H1"/>
    <property type="match status" value="1"/>
</dbReference>
<keyword evidence="5 10" id="KW-0540">Nuclease</keyword>
<dbReference type="EMBL" id="JBHUMK010000029">
    <property type="protein sequence ID" value="MFD2609180.1"/>
    <property type="molecule type" value="Genomic_DNA"/>
</dbReference>
<dbReference type="InterPro" id="IPR050092">
    <property type="entry name" value="RNase_H"/>
</dbReference>
<dbReference type="HAMAP" id="MF_00042">
    <property type="entry name" value="RNase_H"/>
    <property type="match status" value="1"/>
</dbReference>
<dbReference type="Gene3D" id="3.30.420.10">
    <property type="entry name" value="Ribonuclease H-like superfamily/Ribonuclease H"/>
    <property type="match status" value="1"/>
</dbReference>
<evidence type="ECO:0000256" key="7">
    <source>
        <dbReference type="ARBA" id="ARBA00022759"/>
    </source>
</evidence>
<keyword evidence="10" id="KW-0963">Cytoplasm</keyword>
<feature type="domain" description="RNase H type-1" evidence="11">
    <location>
        <begin position="6"/>
        <end position="143"/>
    </location>
</feature>
<keyword evidence="8 10" id="KW-0378">Hydrolase</keyword>
<feature type="binding site" evidence="10">
    <location>
        <position position="53"/>
    </location>
    <ligand>
        <name>Mg(2+)</name>
        <dbReference type="ChEBI" id="CHEBI:18420"/>
        <label>1</label>
    </ligand>
</feature>
<evidence type="ECO:0000256" key="1">
    <source>
        <dbReference type="ARBA" id="ARBA00000077"/>
    </source>
</evidence>
<keyword evidence="9 10" id="KW-0460">Magnesium</keyword>
<feature type="binding site" evidence="10">
    <location>
        <position position="75"/>
    </location>
    <ligand>
        <name>Mg(2+)</name>
        <dbReference type="ChEBI" id="CHEBI:18420"/>
        <label>1</label>
    </ligand>
</feature>
<dbReference type="CDD" id="cd09278">
    <property type="entry name" value="RNase_HI_prokaryote_like"/>
    <property type="match status" value="1"/>
</dbReference>
<dbReference type="InterPro" id="IPR012337">
    <property type="entry name" value="RNaseH-like_sf"/>
</dbReference>
<comment type="cofactor">
    <cofactor evidence="10">
        <name>Mg(2+)</name>
        <dbReference type="ChEBI" id="CHEBI:18420"/>
    </cofactor>
    <text evidence="10">Binds 1 Mg(2+) ion per subunit. May bind a second metal ion at a regulatory site, or after substrate binding.</text>
</comment>
<keyword evidence="13" id="KW-1185">Reference proteome</keyword>
<dbReference type="GO" id="GO:0004523">
    <property type="term" value="F:RNA-DNA hybrid ribonuclease activity"/>
    <property type="evidence" value="ECO:0007669"/>
    <property type="project" value="UniProtKB-EC"/>
</dbReference>
<dbReference type="InterPro" id="IPR036397">
    <property type="entry name" value="RNaseH_sf"/>
</dbReference>
<evidence type="ECO:0000256" key="9">
    <source>
        <dbReference type="ARBA" id="ARBA00022842"/>
    </source>
</evidence>
<name>A0ABW5P1Y7_9DEIO</name>
<evidence type="ECO:0000256" key="5">
    <source>
        <dbReference type="ARBA" id="ARBA00022722"/>
    </source>
</evidence>